<evidence type="ECO:0000256" key="3">
    <source>
        <dbReference type="ARBA" id="ARBA00022692"/>
    </source>
</evidence>
<feature type="transmembrane region" description="Helical" evidence="6">
    <location>
        <begin position="37"/>
        <end position="56"/>
    </location>
</feature>
<dbReference type="PANTHER" id="PTHR32322">
    <property type="entry name" value="INNER MEMBRANE TRANSPORTER"/>
    <property type="match status" value="1"/>
</dbReference>
<keyword evidence="9" id="KW-1185">Reference proteome</keyword>
<dbReference type="GO" id="GO:0005886">
    <property type="term" value="C:plasma membrane"/>
    <property type="evidence" value="ECO:0007669"/>
    <property type="project" value="UniProtKB-SubCell"/>
</dbReference>
<keyword evidence="4 6" id="KW-1133">Transmembrane helix</keyword>
<keyword evidence="3 6" id="KW-0812">Transmembrane</keyword>
<proteinExistence type="predicted"/>
<dbReference type="InterPro" id="IPR050638">
    <property type="entry name" value="AA-Vitamin_Transporters"/>
</dbReference>
<protein>
    <submittedName>
        <fullName evidence="8">Multidrug DMT transporter</fullName>
    </submittedName>
</protein>
<evidence type="ECO:0000313" key="8">
    <source>
        <dbReference type="EMBL" id="KKD00929.1"/>
    </source>
</evidence>
<comment type="subcellular location">
    <subcellularLocation>
        <location evidence="1">Cell membrane</location>
        <topology evidence="1">Multi-pass membrane protein</topology>
    </subcellularLocation>
</comment>
<gene>
    <name evidence="8" type="ORF">KY46_03825</name>
</gene>
<evidence type="ECO:0000313" key="9">
    <source>
        <dbReference type="Proteomes" id="UP000033633"/>
    </source>
</evidence>
<feature type="transmembrane region" description="Helical" evidence="6">
    <location>
        <begin position="68"/>
        <end position="87"/>
    </location>
</feature>
<dbReference type="PATRIC" id="fig|265726.11.peg.2117"/>
<evidence type="ECO:0000256" key="6">
    <source>
        <dbReference type="SAM" id="Phobius"/>
    </source>
</evidence>
<feature type="transmembrane region" description="Helical" evidence="6">
    <location>
        <begin position="123"/>
        <end position="142"/>
    </location>
</feature>
<feature type="transmembrane region" description="Helical" evidence="6">
    <location>
        <begin position="99"/>
        <end position="116"/>
    </location>
</feature>
<dbReference type="OrthoDB" id="5812248at2"/>
<keyword evidence="2" id="KW-1003">Cell membrane</keyword>
<reference evidence="8 9" key="1">
    <citation type="submission" date="2014-12" db="EMBL/GenBank/DDBJ databases">
        <title>Mercury Reductase activity and rhizosphere competence traits in the genome of root associated Photobacterium halotolerans MELD1.</title>
        <authorList>
            <person name="Mathew D.C."/>
            <person name="Huang C.-C."/>
        </authorList>
    </citation>
    <scope>NUCLEOTIDE SEQUENCE [LARGE SCALE GENOMIC DNA]</scope>
    <source>
        <strain evidence="8 9">MELD1</strain>
    </source>
</reference>
<dbReference type="Pfam" id="PF00892">
    <property type="entry name" value="EamA"/>
    <property type="match status" value="2"/>
</dbReference>
<feature type="transmembrane region" description="Helical" evidence="6">
    <location>
        <begin position="154"/>
        <end position="173"/>
    </location>
</feature>
<evidence type="ECO:0000256" key="1">
    <source>
        <dbReference type="ARBA" id="ARBA00004651"/>
    </source>
</evidence>
<feature type="transmembrane region" description="Helical" evidence="6">
    <location>
        <begin position="185"/>
        <end position="205"/>
    </location>
</feature>
<dbReference type="InterPro" id="IPR000620">
    <property type="entry name" value="EamA_dom"/>
</dbReference>
<dbReference type="PANTHER" id="PTHR32322:SF18">
    <property type="entry name" value="S-ADENOSYLMETHIONINE_S-ADENOSYLHOMOCYSTEINE TRANSPORTER"/>
    <property type="match status" value="1"/>
</dbReference>
<dbReference type="Proteomes" id="UP000033633">
    <property type="component" value="Unassembled WGS sequence"/>
</dbReference>
<dbReference type="STRING" id="265726.KY46_03825"/>
<evidence type="ECO:0000259" key="7">
    <source>
        <dbReference type="Pfam" id="PF00892"/>
    </source>
</evidence>
<evidence type="ECO:0000256" key="5">
    <source>
        <dbReference type="ARBA" id="ARBA00023136"/>
    </source>
</evidence>
<dbReference type="AlphaFoldDB" id="A0A0F5VFM6"/>
<accession>A0A0F5VFM6</accession>
<dbReference type="SUPFAM" id="SSF103481">
    <property type="entry name" value="Multidrug resistance efflux transporter EmrE"/>
    <property type="match status" value="1"/>
</dbReference>
<dbReference type="RefSeq" id="WP_046219296.1">
    <property type="nucleotide sequence ID" value="NZ_JWYV01000002.1"/>
</dbReference>
<evidence type="ECO:0000256" key="4">
    <source>
        <dbReference type="ARBA" id="ARBA00022989"/>
    </source>
</evidence>
<comment type="caution">
    <text evidence="8">The sequence shown here is derived from an EMBL/GenBank/DDBJ whole genome shotgun (WGS) entry which is preliminary data.</text>
</comment>
<feature type="transmembrane region" description="Helical" evidence="6">
    <location>
        <begin position="12"/>
        <end position="31"/>
    </location>
</feature>
<feature type="transmembrane region" description="Helical" evidence="6">
    <location>
        <begin position="217"/>
        <end position="236"/>
    </location>
</feature>
<organism evidence="8 9">
    <name type="scientific">Photobacterium halotolerans</name>
    <dbReference type="NCBI Taxonomy" id="265726"/>
    <lineage>
        <taxon>Bacteria</taxon>
        <taxon>Pseudomonadati</taxon>
        <taxon>Pseudomonadota</taxon>
        <taxon>Gammaproteobacteria</taxon>
        <taxon>Vibrionales</taxon>
        <taxon>Vibrionaceae</taxon>
        <taxon>Photobacterium</taxon>
    </lineage>
</organism>
<sequence length="311" mass="33514">MLSLNQISHLKLFFFTVLISLSFPIGSYITASMDPLVVTWVRYLLASLLFVGILVAKKQFCIPSAKDLGRYTLISLPALGYFVAMFIALRDTSPLDASALYTTVPLMSAILAAFVFKRSTSLSVTLALLGGMLGAGLIIFRGDLSAAGSIAMTASNKIYLLGCLGMALNPIIVKKCYRGESFVHLTCWTLICATGLLTVAAAPQLVQVQWTQIPADIWLGIGYLAVFATAISFFLFQQGSVALAPEQVSAYTYLIPVLVLLVNRFTGNLVPWEEVSYGVVTVLLSMTVMIRRGSPGTHAAVAKPEQEALAK</sequence>
<dbReference type="InterPro" id="IPR037185">
    <property type="entry name" value="EmrE-like"/>
</dbReference>
<keyword evidence="5 6" id="KW-0472">Membrane</keyword>
<dbReference type="EMBL" id="JWYV01000002">
    <property type="protein sequence ID" value="KKD00929.1"/>
    <property type="molecule type" value="Genomic_DNA"/>
</dbReference>
<name>A0A0F5VFM6_9GAMM</name>
<feature type="domain" description="EamA" evidence="7">
    <location>
        <begin position="12"/>
        <end position="139"/>
    </location>
</feature>
<evidence type="ECO:0000256" key="2">
    <source>
        <dbReference type="ARBA" id="ARBA00022475"/>
    </source>
</evidence>
<feature type="domain" description="EamA" evidence="7">
    <location>
        <begin position="160"/>
        <end position="274"/>
    </location>
</feature>